<dbReference type="RefSeq" id="WP_153271558.1">
    <property type="nucleotide sequence ID" value="NZ_CP043498.1"/>
</dbReference>
<gene>
    <name evidence="5" type="ORF">FZ934_14060</name>
</gene>
<dbReference type="Proteomes" id="UP000326881">
    <property type="component" value="Chromosome"/>
</dbReference>
<evidence type="ECO:0000313" key="5">
    <source>
        <dbReference type="EMBL" id="QFY61429.1"/>
    </source>
</evidence>
<dbReference type="EMBL" id="CP043498">
    <property type="protein sequence ID" value="QFY61429.1"/>
    <property type="molecule type" value="Genomic_DNA"/>
</dbReference>
<name>A0A5Q0CCG1_9HYPH</name>
<dbReference type="OrthoDB" id="9803764at2"/>
<evidence type="ECO:0000256" key="3">
    <source>
        <dbReference type="ARBA" id="ARBA00023163"/>
    </source>
</evidence>
<dbReference type="InterPro" id="IPR009057">
    <property type="entry name" value="Homeodomain-like_sf"/>
</dbReference>
<dbReference type="SUPFAM" id="SSF46689">
    <property type="entry name" value="Homeodomain-like"/>
    <property type="match status" value="2"/>
</dbReference>
<dbReference type="PANTHER" id="PTHR43280">
    <property type="entry name" value="ARAC-FAMILY TRANSCRIPTIONAL REGULATOR"/>
    <property type="match status" value="1"/>
</dbReference>
<sequence>MRDVPLALYRSPPQGRAGLAVTGFGKQHVTARIADRRLPTHAVVFVEKGRGLLNTAKGGPQEVVGPCLFWLLAEEPHGYGPLPGESWEERWALFTGTFVSDLVRMRLITENAPLVPLGNPRRMQQLFATLHSEFAEDSPLGLAAAAATLHQIVLEAARQAVSPAAAPPDPAIEDAIERLQRRAFEPVDMNAFARELGVSPATLRRRFTASTGLPPKAFQLRLRIDHAKQLLTTTDLSIEAISTAIGIDDAFYFSRLFQDREHCSPSEFRRRHRRQ</sequence>
<dbReference type="GO" id="GO:0003700">
    <property type="term" value="F:DNA-binding transcription factor activity"/>
    <property type="evidence" value="ECO:0007669"/>
    <property type="project" value="InterPro"/>
</dbReference>
<keyword evidence="2" id="KW-0238">DNA-binding</keyword>
<dbReference type="GO" id="GO:0043565">
    <property type="term" value="F:sequence-specific DNA binding"/>
    <property type="evidence" value="ECO:0007669"/>
    <property type="project" value="InterPro"/>
</dbReference>
<keyword evidence="6" id="KW-1185">Reference proteome</keyword>
<dbReference type="KEGG" id="rgr:FZ934_14060"/>
<dbReference type="SUPFAM" id="SSF51215">
    <property type="entry name" value="Regulatory protein AraC"/>
    <property type="match status" value="1"/>
</dbReference>
<evidence type="ECO:0000259" key="4">
    <source>
        <dbReference type="PROSITE" id="PS01124"/>
    </source>
</evidence>
<dbReference type="InterPro" id="IPR037923">
    <property type="entry name" value="HTH-like"/>
</dbReference>
<dbReference type="Gene3D" id="1.10.10.60">
    <property type="entry name" value="Homeodomain-like"/>
    <property type="match status" value="2"/>
</dbReference>
<keyword evidence="3" id="KW-0804">Transcription</keyword>
<evidence type="ECO:0000313" key="6">
    <source>
        <dbReference type="Proteomes" id="UP000326881"/>
    </source>
</evidence>
<dbReference type="Pfam" id="PF02311">
    <property type="entry name" value="AraC_binding"/>
    <property type="match status" value="1"/>
</dbReference>
<evidence type="ECO:0000256" key="2">
    <source>
        <dbReference type="ARBA" id="ARBA00023125"/>
    </source>
</evidence>
<dbReference type="Pfam" id="PF12833">
    <property type="entry name" value="HTH_18"/>
    <property type="match status" value="1"/>
</dbReference>
<protein>
    <submittedName>
        <fullName evidence="5">AraC family transcriptional regulator</fullName>
    </submittedName>
</protein>
<proteinExistence type="predicted"/>
<reference evidence="5 6" key="1">
    <citation type="submission" date="2019-08" db="EMBL/GenBank/DDBJ databases">
        <title>Prosopis cineraria nodule microbiome.</title>
        <authorList>
            <person name="Ali R."/>
            <person name="Chaluvadi S.R."/>
            <person name="Wang X."/>
        </authorList>
    </citation>
    <scope>NUCLEOTIDE SEQUENCE [LARGE SCALE GENOMIC DNA]</scope>
    <source>
        <strain evidence="5 6">BG7</strain>
    </source>
</reference>
<dbReference type="SMART" id="SM00342">
    <property type="entry name" value="HTH_ARAC"/>
    <property type="match status" value="1"/>
</dbReference>
<organism evidence="5 6">
    <name type="scientific">Rhizobium grahamii</name>
    <dbReference type="NCBI Taxonomy" id="1120045"/>
    <lineage>
        <taxon>Bacteria</taxon>
        <taxon>Pseudomonadati</taxon>
        <taxon>Pseudomonadota</taxon>
        <taxon>Alphaproteobacteria</taxon>
        <taxon>Hyphomicrobiales</taxon>
        <taxon>Rhizobiaceae</taxon>
        <taxon>Rhizobium/Agrobacterium group</taxon>
        <taxon>Rhizobium</taxon>
    </lineage>
</organism>
<dbReference type="AlphaFoldDB" id="A0A5Q0CCG1"/>
<dbReference type="PANTHER" id="PTHR43280:SF2">
    <property type="entry name" value="HTH-TYPE TRANSCRIPTIONAL REGULATOR EXSA"/>
    <property type="match status" value="1"/>
</dbReference>
<dbReference type="InterPro" id="IPR003313">
    <property type="entry name" value="AraC-bd"/>
</dbReference>
<keyword evidence="1" id="KW-0805">Transcription regulation</keyword>
<dbReference type="PROSITE" id="PS01124">
    <property type="entry name" value="HTH_ARAC_FAMILY_2"/>
    <property type="match status" value="1"/>
</dbReference>
<feature type="domain" description="HTH araC/xylS-type" evidence="4">
    <location>
        <begin position="173"/>
        <end position="271"/>
    </location>
</feature>
<dbReference type="InterPro" id="IPR018060">
    <property type="entry name" value="HTH_AraC"/>
</dbReference>
<evidence type="ECO:0000256" key="1">
    <source>
        <dbReference type="ARBA" id="ARBA00023015"/>
    </source>
</evidence>
<accession>A0A5Q0CCG1</accession>